<dbReference type="EMBL" id="UYRR01031465">
    <property type="protein sequence ID" value="VDK50319.1"/>
    <property type="molecule type" value="Genomic_DNA"/>
</dbReference>
<proteinExistence type="predicted"/>
<evidence type="ECO:0000313" key="3">
    <source>
        <dbReference type="EMBL" id="VDK50319.1"/>
    </source>
</evidence>
<feature type="region of interest" description="Disordered" evidence="1">
    <location>
        <begin position="22"/>
        <end position="50"/>
    </location>
</feature>
<reference evidence="5" key="1">
    <citation type="submission" date="2017-02" db="UniProtKB">
        <authorList>
            <consortium name="WormBaseParasite"/>
        </authorList>
    </citation>
    <scope>IDENTIFICATION</scope>
</reference>
<evidence type="ECO:0000313" key="5">
    <source>
        <dbReference type="WBParaSite" id="ASIM_0001423801-mRNA-1"/>
    </source>
</evidence>
<evidence type="ECO:0000256" key="2">
    <source>
        <dbReference type="SAM" id="Phobius"/>
    </source>
</evidence>
<dbReference type="AlphaFoldDB" id="A0A0M3K0A8"/>
<protein>
    <submittedName>
        <fullName evidence="5">DUF1206 domain-containing protein</fullName>
    </submittedName>
</protein>
<accession>A0A0M3K0A8</accession>
<keyword evidence="4" id="KW-1185">Reference proteome</keyword>
<name>A0A0M3K0A8_ANISI</name>
<evidence type="ECO:0000256" key="1">
    <source>
        <dbReference type="SAM" id="MobiDB-lite"/>
    </source>
</evidence>
<keyword evidence="2" id="KW-0472">Membrane</keyword>
<keyword evidence="2" id="KW-0812">Transmembrane</keyword>
<sequence length="88" mass="9784">MIGWTYIRTHALRTLSIRFDSIPSGRANQPTKQSAAASYGEPRDKVEGKGPTEDYEAVLFVAVALAAACLLFHRARIQVRISRSIQRP</sequence>
<keyword evidence="2" id="KW-1133">Transmembrane helix</keyword>
<gene>
    <name evidence="3" type="ORF">ASIM_LOCUS13666</name>
</gene>
<feature type="compositionally biased region" description="Basic and acidic residues" evidence="1">
    <location>
        <begin position="41"/>
        <end position="50"/>
    </location>
</feature>
<organism evidence="5">
    <name type="scientific">Anisakis simplex</name>
    <name type="common">Herring worm</name>
    <dbReference type="NCBI Taxonomy" id="6269"/>
    <lineage>
        <taxon>Eukaryota</taxon>
        <taxon>Metazoa</taxon>
        <taxon>Ecdysozoa</taxon>
        <taxon>Nematoda</taxon>
        <taxon>Chromadorea</taxon>
        <taxon>Rhabditida</taxon>
        <taxon>Spirurina</taxon>
        <taxon>Ascaridomorpha</taxon>
        <taxon>Ascaridoidea</taxon>
        <taxon>Anisakidae</taxon>
        <taxon>Anisakis</taxon>
        <taxon>Anisakis simplex complex</taxon>
    </lineage>
</organism>
<dbReference type="Proteomes" id="UP000267096">
    <property type="component" value="Unassembled WGS sequence"/>
</dbReference>
<dbReference type="WBParaSite" id="ASIM_0001423801-mRNA-1">
    <property type="protein sequence ID" value="ASIM_0001423801-mRNA-1"/>
    <property type="gene ID" value="ASIM_0001423801"/>
</dbReference>
<evidence type="ECO:0000313" key="4">
    <source>
        <dbReference type="Proteomes" id="UP000267096"/>
    </source>
</evidence>
<feature type="transmembrane region" description="Helical" evidence="2">
    <location>
        <begin position="55"/>
        <end position="73"/>
    </location>
</feature>
<reference evidence="3 4" key="2">
    <citation type="submission" date="2018-11" db="EMBL/GenBank/DDBJ databases">
        <authorList>
            <consortium name="Pathogen Informatics"/>
        </authorList>
    </citation>
    <scope>NUCLEOTIDE SEQUENCE [LARGE SCALE GENOMIC DNA]</scope>
</reference>
<feature type="compositionally biased region" description="Polar residues" evidence="1">
    <location>
        <begin position="26"/>
        <end position="36"/>
    </location>
</feature>